<feature type="domain" description="EAL" evidence="4">
    <location>
        <begin position="496"/>
        <end position="750"/>
    </location>
</feature>
<evidence type="ECO:0000313" key="6">
    <source>
        <dbReference type="EMBL" id="ACU74018.1"/>
    </source>
</evidence>
<dbReference type="CDD" id="cd00130">
    <property type="entry name" value="PAS"/>
    <property type="match status" value="1"/>
</dbReference>
<dbReference type="PROSITE" id="PS50113">
    <property type="entry name" value="PAC"/>
    <property type="match status" value="2"/>
</dbReference>
<feature type="domain" description="PAS" evidence="2">
    <location>
        <begin position="194"/>
        <end position="265"/>
    </location>
</feature>
<organism evidence="6 7">
    <name type="scientific">Catenulispora acidiphila (strain DSM 44928 / JCM 14897 / NBRC 102108 / NRRL B-24433 / ID139908)</name>
    <dbReference type="NCBI Taxonomy" id="479433"/>
    <lineage>
        <taxon>Bacteria</taxon>
        <taxon>Bacillati</taxon>
        <taxon>Actinomycetota</taxon>
        <taxon>Actinomycetes</taxon>
        <taxon>Catenulisporales</taxon>
        <taxon>Catenulisporaceae</taxon>
        <taxon>Catenulispora</taxon>
    </lineage>
</organism>
<feature type="domain" description="PAC" evidence="3">
    <location>
        <begin position="266"/>
        <end position="319"/>
    </location>
</feature>
<dbReference type="Gene3D" id="3.30.70.270">
    <property type="match status" value="1"/>
</dbReference>
<dbReference type="PROSITE" id="PS50883">
    <property type="entry name" value="EAL"/>
    <property type="match status" value="1"/>
</dbReference>
<dbReference type="SMART" id="SM00052">
    <property type="entry name" value="EAL"/>
    <property type="match status" value="1"/>
</dbReference>
<dbReference type="PROSITE" id="PS50887">
    <property type="entry name" value="GGDEF"/>
    <property type="match status" value="1"/>
</dbReference>
<dbReference type="SUPFAM" id="SSF141868">
    <property type="entry name" value="EAL domain-like"/>
    <property type="match status" value="1"/>
</dbReference>
<dbReference type="PANTHER" id="PTHR44757:SF2">
    <property type="entry name" value="BIOFILM ARCHITECTURE MAINTENANCE PROTEIN MBAA"/>
    <property type="match status" value="1"/>
</dbReference>
<dbReference type="Gene3D" id="3.30.450.20">
    <property type="entry name" value="PAS domain"/>
    <property type="match status" value="2"/>
</dbReference>
<dbReference type="CDD" id="cd01948">
    <property type="entry name" value="EAL"/>
    <property type="match status" value="1"/>
</dbReference>
<evidence type="ECO:0000259" key="4">
    <source>
        <dbReference type="PROSITE" id="PS50883"/>
    </source>
</evidence>
<dbReference type="KEGG" id="cai:Caci_5159"/>
<feature type="domain" description="PAC" evidence="3">
    <location>
        <begin position="132"/>
        <end position="186"/>
    </location>
</feature>
<evidence type="ECO:0000259" key="2">
    <source>
        <dbReference type="PROSITE" id="PS50112"/>
    </source>
</evidence>
<dbReference type="InterPro" id="IPR043128">
    <property type="entry name" value="Rev_trsase/Diguanyl_cyclase"/>
</dbReference>
<dbReference type="Pfam" id="PF00990">
    <property type="entry name" value="GGDEF"/>
    <property type="match status" value="1"/>
</dbReference>
<dbReference type="PANTHER" id="PTHR44757">
    <property type="entry name" value="DIGUANYLATE CYCLASE DGCP"/>
    <property type="match status" value="1"/>
</dbReference>
<dbReference type="SMART" id="SM00091">
    <property type="entry name" value="PAS"/>
    <property type="match status" value="2"/>
</dbReference>
<dbReference type="SUPFAM" id="SSF55073">
    <property type="entry name" value="Nucleotide cyclase"/>
    <property type="match status" value="1"/>
</dbReference>
<evidence type="ECO:0000313" key="7">
    <source>
        <dbReference type="Proteomes" id="UP000000851"/>
    </source>
</evidence>
<dbReference type="NCBIfam" id="TIGR00254">
    <property type="entry name" value="GGDEF"/>
    <property type="match status" value="1"/>
</dbReference>
<accession>C7Q6I3</accession>
<dbReference type="Pfam" id="PF00563">
    <property type="entry name" value="EAL"/>
    <property type="match status" value="1"/>
</dbReference>
<dbReference type="NCBIfam" id="TIGR00229">
    <property type="entry name" value="sensory_box"/>
    <property type="match status" value="2"/>
</dbReference>
<dbReference type="InterPro" id="IPR052155">
    <property type="entry name" value="Biofilm_reg_signaling"/>
</dbReference>
<keyword evidence="7" id="KW-1185">Reference proteome</keyword>
<feature type="domain" description="GGDEF" evidence="5">
    <location>
        <begin position="351"/>
        <end position="487"/>
    </location>
</feature>
<dbReference type="HOGENOM" id="CLU_000445_70_20_11"/>
<dbReference type="InterPro" id="IPR035965">
    <property type="entry name" value="PAS-like_dom_sf"/>
</dbReference>
<name>C7Q6I3_CATAD</name>
<evidence type="ECO:0000259" key="5">
    <source>
        <dbReference type="PROSITE" id="PS50887"/>
    </source>
</evidence>
<dbReference type="InterPro" id="IPR013656">
    <property type="entry name" value="PAS_4"/>
</dbReference>
<dbReference type="Gene3D" id="3.20.20.450">
    <property type="entry name" value="EAL domain"/>
    <property type="match status" value="1"/>
</dbReference>
<dbReference type="InterPro" id="IPR000700">
    <property type="entry name" value="PAS-assoc_C"/>
</dbReference>
<evidence type="ECO:0000259" key="3">
    <source>
        <dbReference type="PROSITE" id="PS50113"/>
    </source>
</evidence>
<feature type="region of interest" description="Disordered" evidence="1">
    <location>
        <begin position="1"/>
        <end position="45"/>
    </location>
</feature>
<dbReference type="InterPro" id="IPR029787">
    <property type="entry name" value="Nucleotide_cyclase"/>
</dbReference>
<dbReference type="InterPro" id="IPR001633">
    <property type="entry name" value="EAL_dom"/>
</dbReference>
<protein>
    <submittedName>
        <fullName evidence="6">Diguanylate cyclase/phosphodiesterase with PAS/PAC sensor(S)</fullName>
    </submittedName>
</protein>
<sequence>MSVEAEAEAGTGSAAPAPDAAPGAVPDAPAATADGAEATATGDAAAATDVPRLDQDELDRICLYNLLSACADTIFFKDRESRFIRVSRSQADLTGAESPTEMIGKTDFDYFTSAHAGNAFQDEQKIIRTGVPMFDIREANTLPDASERVFSCSKQPLRDFDGMIIGTFGISRDITARTTTEAQLRAKTAELDRIGTELRALIESSPDPMCRFDRQLRYTYANPAALRVAGVPESELVGRTNREAGHQEKFVREWEQTLRRVLRTGVGDEVEHDLVLAGTRRFFHTRLVPERDATGTVVSVLTVSHDLTDRKRIEDALAEQAVRDPLTHLANRALLVDRIDQALAKMRVQGGRLAVLFLDLDRFKVVNDSLGHAAGDALLVATAARLRSAVRQGSDLVARFGGDEFVILCEHVQGRKDAADVARRVTRALSAPFERDGQPIHISASIGIAVTSDPMTTADELLRDADAAMFRVKARNHGSGSYIFFDDSVREEAVSRLWLEGELRRAIEEKEFRLVYEPVYNLRDRQIIGMEALIRWQHPERGLLPPSTFIEIAEDCDLIVPIGRWVLHEACGQLAVWNRRRDPGKPPLTMAVNLSPRQLNDEGLVAEVANALRGSGLEPEQLTLEVTETAVHEAPQFAQAVLSQVSDLGVQIALDDFGTGYSSLGHLRRIPANALKIDRAFVNGLEHKGGDTAIVTAVVTMAHALGMITVGEGIESEAQYEYLRALGCDQGQGYLFAEPVSAAAFETLHL</sequence>
<dbReference type="SMART" id="SM00267">
    <property type="entry name" value="GGDEF"/>
    <property type="match status" value="1"/>
</dbReference>
<dbReference type="InterPro" id="IPR000160">
    <property type="entry name" value="GGDEF_dom"/>
</dbReference>
<evidence type="ECO:0000256" key="1">
    <source>
        <dbReference type="SAM" id="MobiDB-lite"/>
    </source>
</evidence>
<dbReference type="InterPro" id="IPR000014">
    <property type="entry name" value="PAS"/>
</dbReference>
<dbReference type="Proteomes" id="UP000000851">
    <property type="component" value="Chromosome"/>
</dbReference>
<dbReference type="InterPro" id="IPR035919">
    <property type="entry name" value="EAL_sf"/>
</dbReference>
<dbReference type="STRING" id="479433.Caci_5159"/>
<reference evidence="6 7" key="1">
    <citation type="journal article" date="2009" name="Stand. Genomic Sci.">
        <title>Complete genome sequence of Catenulispora acidiphila type strain (ID 139908).</title>
        <authorList>
            <person name="Copeland A."/>
            <person name="Lapidus A."/>
            <person name="Glavina Del Rio T."/>
            <person name="Nolan M."/>
            <person name="Lucas S."/>
            <person name="Chen F."/>
            <person name="Tice H."/>
            <person name="Cheng J.F."/>
            <person name="Bruce D."/>
            <person name="Goodwin L."/>
            <person name="Pitluck S."/>
            <person name="Mikhailova N."/>
            <person name="Pati A."/>
            <person name="Ivanova N."/>
            <person name="Mavromatis K."/>
            <person name="Chen A."/>
            <person name="Palaniappan K."/>
            <person name="Chain P."/>
            <person name="Land M."/>
            <person name="Hauser L."/>
            <person name="Chang Y.J."/>
            <person name="Jeffries C.D."/>
            <person name="Chertkov O."/>
            <person name="Brettin T."/>
            <person name="Detter J.C."/>
            <person name="Han C."/>
            <person name="Ali Z."/>
            <person name="Tindall B.J."/>
            <person name="Goker M."/>
            <person name="Bristow J."/>
            <person name="Eisen J.A."/>
            <person name="Markowitz V."/>
            <person name="Hugenholtz P."/>
            <person name="Kyrpides N.C."/>
            <person name="Klenk H.P."/>
        </authorList>
    </citation>
    <scope>NUCLEOTIDE SEQUENCE [LARGE SCALE GENOMIC DNA]</scope>
    <source>
        <strain evidence="7">DSM 44928 / JCM 14897 / NBRC 102108 / NRRL B-24433 / ID139908</strain>
    </source>
</reference>
<dbReference type="Pfam" id="PF08448">
    <property type="entry name" value="PAS_4"/>
    <property type="match status" value="2"/>
</dbReference>
<dbReference type="PROSITE" id="PS50112">
    <property type="entry name" value="PAS"/>
    <property type="match status" value="1"/>
</dbReference>
<dbReference type="OrthoDB" id="23692at2"/>
<dbReference type="CDD" id="cd01949">
    <property type="entry name" value="GGDEF"/>
    <property type="match status" value="1"/>
</dbReference>
<feature type="compositionally biased region" description="Low complexity" evidence="1">
    <location>
        <begin position="8"/>
        <end position="45"/>
    </location>
</feature>
<dbReference type="AlphaFoldDB" id="C7Q6I3"/>
<dbReference type="InParanoid" id="C7Q6I3"/>
<dbReference type="eggNOG" id="COG5001">
    <property type="taxonomic scope" value="Bacteria"/>
</dbReference>
<dbReference type="FunCoup" id="C7Q6I3">
    <property type="interactions" value="5"/>
</dbReference>
<dbReference type="RefSeq" id="WP_015793747.1">
    <property type="nucleotide sequence ID" value="NC_013131.1"/>
</dbReference>
<proteinExistence type="predicted"/>
<dbReference type="EMBL" id="CP001700">
    <property type="protein sequence ID" value="ACU74018.1"/>
    <property type="molecule type" value="Genomic_DNA"/>
</dbReference>
<dbReference type="SUPFAM" id="SSF55785">
    <property type="entry name" value="PYP-like sensor domain (PAS domain)"/>
    <property type="match status" value="2"/>
</dbReference>
<gene>
    <name evidence="6" type="ordered locus">Caci_5159</name>
</gene>